<keyword evidence="4" id="KW-0133">Cell shape</keyword>
<evidence type="ECO:0000256" key="4">
    <source>
        <dbReference type="ARBA" id="ARBA00022960"/>
    </source>
</evidence>
<dbReference type="Pfam" id="PF03023">
    <property type="entry name" value="MurJ"/>
    <property type="match status" value="1"/>
</dbReference>
<dbReference type="PRINTS" id="PR01806">
    <property type="entry name" value="VIRFACTRMVIN"/>
</dbReference>
<feature type="transmembrane region" description="Helical" evidence="9">
    <location>
        <begin position="526"/>
        <end position="552"/>
    </location>
</feature>
<evidence type="ECO:0000256" key="1">
    <source>
        <dbReference type="ARBA" id="ARBA00004651"/>
    </source>
</evidence>
<dbReference type="EMBL" id="BMXK01000011">
    <property type="protein sequence ID" value="GHD11402.1"/>
    <property type="molecule type" value="Genomic_DNA"/>
</dbReference>
<name>A0ABQ3GM62_9MICC</name>
<feature type="transmembrane region" description="Helical" evidence="9">
    <location>
        <begin position="433"/>
        <end position="453"/>
    </location>
</feature>
<evidence type="ECO:0000313" key="10">
    <source>
        <dbReference type="EMBL" id="GHD11402.1"/>
    </source>
</evidence>
<evidence type="ECO:0000313" key="11">
    <source>
        <dbReference type="Proteomes" id="UP000642819"/>
    </source>
</evidence>
<evidence type="ECO:0000256" key="6">
    <source>
        <dbReference type="ARBA" id="ARBA00022989"/>
    </source>
</evidence>
<protein>
    <submittedName>
        <fullName evidence="10">Lipid II flippase MurJ</fullName>
    </submittedName>
</protein>
<dbReference type="PANTHER" id="PTHR47019:SF1">
    <property type="entry name" value="LIPID II FLIPPASE MURJ"/>
    <property type="match status" value="1"/>
</dbReference>
<feature type="transmembrane region" description="Helical" evidence="9">
    <location>
        <begin position="393"/>
        <end position="412"/>
    </location>
</feature>
<sequence length="610" mass="64793">MSTRERPEAEPATGSVDLETPEAPAPQSNSRAYALMASGTTVSRVLGFARTALLAVAIGSVTPVADIFEKANVIPTIIFMLIAGGIFNVVLVPQLIKASKNADRGSAYTSKLITLTVVFMAAAAALLTLLAGPIISMLTVGWSESMLTLATAFAYWCLPQVFFYGVYSVVGQVLNAHGRFGWFMWAPVVNNLVQIAVIGTYIGLFGAFRADTDQLAEWTTTQTVLLAGGSTLGIALQALVLFAPLRTTGLTIRPNFHFRGMGLTHVGRIASWTLASMMVGNLASLLYSRIASEATAAREDLTSGASSVAGEYALNTSQLITVLPHSIFALSLATVLFNELTRAFHDDRAHDVPALLSKGLRTTAVPIVFASVAIVVLAGPLGRLFGGTSADGAAAGAAIGQLLLLTALGLPFKSAHFFLIRVFYAQEDTKTPMLIQTSIAVVGLIAAFTMSELIPPTRIVVGIALLYGVTNVLSAILAHVLVVRRHGDYQVVRVLDTYIRVGWFALVSGAAGALVLWLLGGFSFGFAFAGIIPALGTLAACGIVMVVVYLLLLRAAHLEELTEFIGPLARRIPDLSRGRRRAKPGRRRRPPESAPDSGSDRPRGARHSRR</sequence>
<evidence type="ECO:0000256" key="2">
    <source>
        <dbReference type="ARBA" id="ARBA00022475"/>
    </source>
</evidence>
<comment type="caution">
    <text evidence="10">The sequence shown here is derived from an EMBL/GenBank/DDBJ whole genome shotgun (WGS) entry which is preliminary data.</text>
</comment>
<proteinExistence type="predicted"/>
<dbReference type="RefSeq" id="WP_229791151.1">
    <property type="nucleotide sequence ID" value="NZ_BMXK01000011.1"/>
</dbReference>
<gene>
    <name evidence="10" type="ORF">GCM10008096_26000</name>
</gene>
<feature type="transmembrane region" description="Helical" evidence="9">
    <location>
        <begin position="224"/>
        <end position="245"/>
    </location>
</feature>
<feature type="transmembrane region" description="Helical" evidence="9">
    <location>
        <begin position="112"/>
        <end position="135"/>
    </location>
</feature>
<dbReference type="InterPro" id="IPR051050">
    <property type="entry name" value="Lipid_II_flippase_MurJ/MviN"/>
</dbReference>
<feature type="transmembrane region" description="Helical" evidence="9">
    <location>
        <begin position="459"/>
        <end position="481"/>
    </location>
</feature>
<feature type="transmembrane region" description="Helical" evidence="9">
    <location>
        <begin position="147"/>
        <end position="170"/>
    </location>
</feature>
<feature type="region of interest" description="Disordered" evidence="8">
    <location>
        <begin position="1"/>
        <end position="26"/>
    </location>
</feature>
<feature type="transmembrane region" description="Helical" evidence="9">
    <location>
        <begin position="182"/>
        <end position="204"/>
    </location>
</feature>
<feature type="transmembrane region" description="Helical" evidence="9">
    <location>
        <begin position="45"/>
        <end position="65"/>
    </location>
</feature>
<keyword evidence="11" id="KW-1185">Reference proteome</keyword>
<feature type="transmembrane region" description="Helical" evidence="9">
    <location>
        <begin position="71"/>
        <end position="91"/>
    </location>
</feature>
<evidence type="ECO:0000256" key="9">
    <source>
        <dbReference type="SAM" id="Phobius"/>
    </source>
</evidence>
<evidence type="ECO:0000256" key="8">
    <source>
        <dbReference type="SAM" id="MobiDB-lite"/>
    </source>
</evidence>
<evidence type="ECO:0000256" key="5">
    <source>
        <dbReference type="ARBA" id="ARBA00022984"/>
    </source>
</evidence>
<comment type="subcellular location">
    <subcellularLocation>
        <location evidence="1">Cell membrane</location>
        <topology evidence="1">Multi-pass membrane protein</topology>
    </subcellularLocation>
</comment>
<feature type="transmembrane region" description="Helical" evidence="9">
    <location>
        <begin position="359"/>
        <end position="381"/>
    </location>
</feature>
<keyword evidence="5" id="KW-0573">Peptidoglycan synthesis</keyword>
<accession>A0ABQ3GM62</accession>
<organism evidence="10 11">
    <name type="scientific">Zhihengliuella salsuginis</name>
    <dbReference type="NCBI Taxonomy" id="578222"/>
    <lineage>
        <taxon>Bacteria</taxon>
        <taxon>Bacillati</taxon>
        <taxon>Actinomycetota</taxon>
        <taxon>Actinomycetes</taxon>
        <taxon>Micrococcales</taxon>
        <taxon>Micrococcaceae</taxon>
        <taxon>Zhihengliuella</taxon>
    </lineage>
</organism>
<keyword evidence="2" id="KW-1003">Cell membrane</keyword>
<keyword evidence="7 9" id="KW-0472">Membrane</keyword>
<feature type="compositionally biased region" description="Basic residues" evidence="8">
    <location>
        <begin position="578"/>
        <end position="589"/>
    </location>
</feature>
<feature type="transmembrane region" description="Helical" evidence="9">
    <location>
        <begin position="501"/>
        <end position="520"/>
    </location>
</feature>
<keyword evidence="3 9" id="KW-0812">Transmembrane</keyword>
<evidence type="ECO:0000256" key="7">
    <source>
        <dbReference type="ARBA" id="ARBA00023136"/>
    </source>
</evidence>
<dbReference type="InterPro" id="IPR004268">
    <property type="entry name" value="MurJ"/>
</dbReference>
<reference evidence="11" key="1">
    <citation type="journal article" date="2019" name="Int. J. Syst. Evol. Microbiol.">
        <title>The Global Catalogue of Microorganisms (GCM) 10K type strain sequencing project: providing services to taxonomists for standard genome sequencing and annotation.</title>
        <authorList>
            <consortium name="The Broad Institute Genomics Platform"/>
            <consortium name="The Broad Institute Genome Sequencing Center for Infectious Disease"/>
            <person name="Wu L."/>
            <person name="Ma J."/>
        </authorList>
    </citation>
    <scope>NUCLEOTIDE SEQUENCE [LARGE SCALE GENOMIC DNA]</scope>
    <source>
        <strain evidence="11">KCTC 19466</strain>
    </source>
</reference>
<evidence type="ECO:0000256" key="3">
    <source>
        <dbReference type="ARBA" id="ARBA00022692"/>
    </source>
</evidence>
<dbReference type="Proteomes" id="UP000642819">
    <property type="component" value="Unassembled WGS sequence"/>
</dbReference>
<dbReference type="PANTHER" id="PTHR47019">
    <property type="entry name" value="LIPID II FLIPPASE MURJ"/>
    <property type="match status" value="1"/>
</dbReference>
<keyword evidence="6 9" id="KW-1133">Transmembrane helix</keyword>
<feature type="region of interest" description="Disordered" evidence="8">
    <location>
        <begin position="576"/>
        <end position="610"/>
    </location>
</feature>